<protein>
    <recommendedName>
        <fullName evidence="3 9">Carbonic anhydrase</fullName>
        <ecNumber evidence="3 9">4.2.1.1</ecNumber>
    </recommendedName>
</protein>
<keyword evidence="8 9" id="KW-0456">Lyase</keyword>
<sequence length="346" mass="37565">MKAQLVIVLFLCINFTDESPAGHILHCFVLLLQMKAQLVTLVAACLLGTVLSDGSTVAWCYHLPSCDYTTWPHTVTNHCNGTHQSPINIVTADVQADPSLTTFSFTGFNDSSALLQIQNADGKSVKVSLDDSKMSVSGGGLSGVYISTQFHLHWGNGSTSAGSEHAVNGKQYPMELHIVNMKSTLPNMTVALKDPTGLAVLGFFIEATSDSGKPESWKSLTSFLSSVPNQGDVVDIMNQITMDSLLQGVDRAKYYRYHGSLTTPSCDEAVVWTVFKDPIKVSQDLINLFSTTMHINTKAQPLITNNFRGIQSMNGRVVTSQPSSASTPYQALSLTAALLYYILCWL</sequence>
<dbReference type="PANTHER" id="PTHR18952">
    <property type="entry name" value="CARBONIC ANHYDRASE"/>
    <property type="match status" value="1"/>
</dbReference>
<dbReference type="EC" id="4.2.1.1" evidence="3 9"/>
<evidence type="ECO:0000256" key="3">
    <source>
        <dbReference type="ARBA" id="ARBA00012925"/>
    </source>
</evidence>
<comment type="similarity">
    <text evidence="2 9">Belongs to the alpha-carbonic anhydrase family.</text>
</comment>
<feature type="chain" id="PRO_5043090506" description="Carbonic anhydrase" evidence="9">
    <location>
        <begin position="19"/>
        <end position="346"/>
    </location>
</feature>
<evidence type="ECO:0000256" key="8">
    <source>
        <dbReference type="ARBA" id="ARBA00023239"/>
    </source>
</evidence>
<evidence type="ECO:0000256" key="6">
    <source>
        <dbReference type="ARBA" id="ARBA00022833"/>
    </source>
</evidence>
<dbReference type="GO" id="GO:0004089">
    <property type="term" value="F:carbonate dehydratase activity"/>
    <property type="evidence" value="ECO:0007669"/>
    <property type="project" value="UniProtKB-UniRule"/>
</dbReference>
<dbReference type="PANTHER" id="PTHR18952:SF200">
    <property type="entry name" value="CARBONIC ANHYDRASE"/>
    <property type="match status" value="1"/>
</dbReference>
<evidence type="ECO:0000256" key="2">
    <source>
        <dbReference type="ARBA" id="ARBA00010718"/>
    </source>
</evidence>
<comment type="cofactor">
    <cofactor evidence="1 9">
        <name>Zn(2+)</name>
        <dbReference type="ChEBI" id="CHEBI:29105"/>
    </cofactor>
</comment>
<feature type="signal peptide" evidence="9">
    <location>
        <begin position="1"/>
        <end position="18"/>
    </location>
</feature>
<organism evidence="11 12">
    <name type="scientific">Pygocentrus nattereri</name>
    <name type="common">Red-bellied piranha</name>
    <dbReference type="NCBI Taxonomy" id="42514"/>
    <lineage>
        <taxon>Eukaryota</taxon>
        <taxon>Metazoa</taxon>
        <taxon>Chordata</taxon>
        <taxon>Craniata</taxon>
        <taxon>Vertebrata</taxon>
        <taxon>Euteleostomi</taxon>
        <taxon>Actinopterygii</taxon>
        <taxon>Neopterygii</taxon>
        <taxon>Teleostei</taxon>
        <taxon>Ostariophysi</taxon>
        <taxon>Characiformes</taxon>
        <taxon>Characoidei</taxon>
        <taxon>Pygocentrus</taxon>
    </lineage>
</organism>
<dbReference type="OrthoDB" id="429145at2759"/>
<comment type="function">
    <text evidence="9">Reversible hydration of carbon dioxide.</text>
</comment>
<keyword evidence="7" id="KW-0325">Glycoprotein</keyword>
<dbReference type="FunFam" id="3.10.200.10:FF:000003">
    <property type="entry name" value="Carbonic anhydrase 12"/>
    <property type="match status" value="1"/>
</dbReference>
<proteinExistence type="inferred from homology"/>
<dbReference type="PROSITE" id="PS00162">
    <property type="entry name" value="ALPHA_CA_1"/>
    <property type="match status" value="1"/>
</dbReference>
<evidence type="ECO:0000259" key="10">
    <source>
        <dbReference type="PROSITE" id="PS51144"/>
    </source>
</evidence>
<reference evidence="11 12" key="1">
    <citation type="submission" date="2020-10" db="EMBL/GenBank/DDBJ databases">
        <title>Pygocentrus nattereri (red-bellied piranha) genome, fPygNat1, primary haplotype.</title>
        <authorList>
            <person name="Myers G."/>
            <person name="Meyer A."/>
            <person name="Karagic N."/>
            <person name="Pippel M."/>
            <person name="Winkler S."/>
            <person name="Tracey A."/>
            <person name="Wood J."/>
            <person name="Formenti G."/>
            <person name="Howe K."/>
            <person name="Fedrigo O."/>
            <person name="Jarvis E.D."/>
        </authorList>
    </citation>
    <scope>NUCLEOTIDE SEQUENCE [LARGE SCALE GENOMIC DNA]</scope>
</reference>
<feature type="domain" description="Alpha-carbonic anhydrase" evidence="10">
    <location>
        <begin position="57"/>
        <end position="322"/>
    </location>
</feature>
<dbReference type="InterPro" id="IPR036398">
    <property type="entry name" value="CA_dom_sf"/>
</dbReference>
<evidence type="ECO:0000256" key="5">
    <source>
        <dbReference type="ARBA" id="ARBA00022729"/>
    </source>
</evidence>
<dbReference type="InterPro" id="IPR041874">
    <property type="entry name" value="CA4/CA15"/>
</dbReference>
<evidence type="ECO:0000256" key="7">
    <source>
        <dbReference type="ARBA" id="ARBA00023180"/>
    </source>
</evidence>
<dbReference type="GO" id="GO:0008270">
    <property type="term" value="F:zinc ion binding"/>
    <property type="evidence" value="ECO:0007669"/>
    <property type="project" value="UniProtKB-UniRule"/>
</dbReference>
<dbReference type="InterPro" id="IPR001148">
    <property type="entry name" value="CA_dom"/>
</dbReference>
<reference evidence="11" key="2">
    <citation type="submission" date="2025-08" db="UniProtKB">
        <authorList>
            <consortium name="Ensembl"/>
        </authorList>
    </citation>
    <scope>IDENTIFICATION</scope>
</reference>
<dbReference type="InterPro" id="IPR023561">
    <property type="entry name" value="Carbonic_anhydrase_a-class"/>
</dbReference>
<keyword evidence="5 9" id="KW-0732">Signal</keyword>
<evidence type="ECO:0000256" key="9">
    <source>
        <dbReference type="RuleBase" id="RU367011"/>
    </source>
</evidence>
<comment type="catalytic activity">
    <reaction evidence="9">
        <text>hydrogencarbonate + H(+) = CO2 + H2O</text>
        <dbReference type="Rhea" id="RHEA:10748"/>
        <dbReference type="ChEBI" id="CHEBI:15377"/>
        <dbReference type="ChEBI" id="CHEBI:15378"/>
        <dbReference type="ChEBI" id="CHEBI:16526"/>
        <dbReference type="ChEBI" id="CHEBI:17544"/>
        <dbReference type="EC" id="4.2.1.1"/>
    </reaction>
</comment>
<dbReference type="Proteomes" id="UP001501920">
    <property type="component" value="Chromosome 13"/>
</dbReference>
<evidence type="ECO:0000313" key="11">
    <source>
        <dbReference type="Ensembl" id="ENSPNAP00000016222.2"/>
    </source>
</evidence>
<reference evidence="11" key="3">
    <citation type="submission" date="2025-09" db="UniProtKB">
        <authorList>
            <consortium name="Ensembl"/>
        </authorList>
    </citation>
    <scope>IDENTIFICATION</scope>
</reference>
<keyword evidence="6 9" id="KW-0862">Zinc</keyword>
<evidence type="ECO:0000256" key="1">
    <source>
        <dbReference type="ARBA" id="ARBA00001947"/>
    </source>
</evidence>
<dbReference type="SMART" id="SM01057">
    <property type="entry name" value="Carb_anhydrase"/>
    <property type="match status" value="1"/>
</dbReference>
<dbReference type="STRING" id="42514.ENSPNAP00000016222"/>
<dbReference type="AlphaFoldDB" id="A0A3B4CVU9"/>
<dbReference type="PROSITE" id="PS51144">
    <property type="entry name" value="ALPHA_CA_2"/>
    <property type="match status" value="1"/>
</dbReference>
<dbReference type="Pfam" id="PF00194">
    <property type="entry name" value="Carb_anhydrase"/>
    <property type="match status" value="1"/>
</dbReference>
<name>A0A3B4CVU9_PYGNA</name>
<dbReference type="Gene3D" id="3.10.200.10">
    <property type="entry name" value="Alpha carbonic anhydrase"/>
    <property type="match status" value="1"/>
</dbReference>
<dbReference type="InterPro" id="IPR018338">
    <property type="entry name" value="Carbonic_anhydrase_a-class_CS"/>
</dbReference>
<dbReference type="OMA" id="CYHKAAC"/>
<dbReference type="GO" id="GO:0005886">
    <property type="term" value="C:plasma membrane"/>
    <property type="evidence" value="ECO:0007669"/>
    <property type="project" value="TreeGrafter"/>
</dbReference>
<evidence type="ECO:0000256" key="4">
    <source>
        <dbReference type="ARBA" id="ARBA00022723"/>
    </source>
</evidence>
<dbReference type="SUPFAM" id="SSF51069">
    <property type="entry name" value="Carbonic anhydrase"/>
    <property type="match status" value="1"/>
</dbReference>
<dbReference type="Ensembl" id="ENSPNAT00000024653.2">
    <property type="protein sequence ID" value="ENSPNAP00000016222.2"/>
    <property type="gene ID" value="ENSPNAG00000022410.2"/>
</dbReference>
<evidence type="ECO:0000313" key="12">
    <source>
        <dbReference type="Proteomes" id="UP001501920"/>
    </source>
</evidence>
<accession>A0A3B4CVU9</accession>
<dbReference type="GeneTree" id="ENSGT00940000164039"/>
<dbReference type="CDD" id="cd03117">
    <property type="entry name" value="alpha_CA_IV_XV_like"/>
    <property type="match status" value="1"/>
</dbReference>
<keyword evidence="12" id="KW-1185">Reference proteome</keyword>
<keyword evidence="4 9" id="KW-0479">Metal-binding</keyword>